<dbReference type="InterPro" id="IPR029028">
    <property type="entry name" value="Alpha/beta_knot_MTases"/>
</dbReference>
<keyword evidence="1 6" id="KW-0963">Cytoplasm</keyword>
<keyword evidence="2 6" id="KW-0489">Methyltransferase</keyword>
<protein>
    <recommendedName>
        <fullName evidence="6">Putative tRNA (cytidine(34)-2'-O)-methyltransferase</fullName>
        <ecNumber evidence="6">2.1.1.207</ecNumber>
    </recommendedName>
    <alternativeName>
        <fullName evidence="6">tRNA (cytidine/uridine-2'-O-)-methyltransferase</fullName>
    </alternativeName>
</protein>
<dbReference type="SUPFAM" id="SSF75217">
    <property type="entry name" value="alpha/beta knot"/>
    <property type="match status" value="1"/>
</dbReference>
<evidence type="ECO:0000256" key="6">
    <source>
        <dbReference type="HAMAP-Rule" id="MF_01885"/>
    </source>
</evidence>
<comment type="function">
    <text evidence="6">Could methylate the ribose at the nucleotide 34 wobble position in tRNA.</text>
</comment>
<comment type="subcellular location">
    <subcellularLocation>
        <location evidence="6">Cytoplasm</location>
    </subcellularLocation>
</comment>
<reference evidence="8" key="1">
    <citation type="submission" date="2021-11" db="EMBL/GenBank/DDBJ databases">
        <title>Genome sequence.</title>
        <authorList>
            <person name="Sun Q."/>
        </authorList>
    </citation>
    <scope>NUCLEOTIDE SEQUENCE</scope>
    <source>
        <strain evidence="8">JC740</strain>
    </source>
</reference>
<keyword evidence="3 6" id="KW-0808">Transferase</keyword>
<dbReference type="RefSeq" id="WP_230276400.1">
    <property type="nucleotide sequence ID" value="NZ_JAJKFW010000059.1"/>
</dbReference>
<keyword evidence="9" id="KW-1185">Reference proteome</keyword>
<organism evidence="8 9">
    <name type="scientific">Rhodopirellula halodulae</name>
    <dbReference type="NCBI Taxonomy" id="2894198"/>
    <lineage>
        <taxon>Bacteria</taxon>
        <taxon>Pseudomonadati</taxon>
        <taxon>Planctomycetota</taxon>
        <taxon>Planctomycetia</taxon>
        <taxon>Pirellulales</taxon>
        <taxon>Pirellulaceae</taxon>
        <taxon>Rhodopirellula</taxon>
    </lineage>
</organism>
<feature type="domain" description="tRNA/rRNA methyltransferase SpoU type" evidence="7">
    <location>
        <begin position="27"/>
        <end position="165"/>
    </location>
</feature>
<feature type="binding site" evidence="6">
    <location>
        <position position="153"/>
    </location>
    <ligand>
        <name>S-adenosyl-L-methionine</name>
        <dbReference type="ChEBI" id="CHEBI:59789"/>
    </ligand>
</feature>
<comment type="caution">
    <text evidence="8">The sequence shown here is derived from an EMBL/GenBank/DDBJ whole genome shotgun (WGS) entry which is preliminary data.</text>
</comment>
<evidence type="ECO:0000256" key="4">
    <source>
        <dbReference type="ARBA" id="ARBA00022691"/>
    </source>
</evidence>
<keyword evidence="4 6" id="KW-0949">S-adenosyl-L-methionine</keyword>
<dbReference type="InterPro" id="IPR016914">
    <property type="entry name" value="TrmL"/>
</dbReference>
<dbReference type="Pfam" id="PF00588">
    <property type="entry name" value="SpoU_methylase"/>
    <property type="match status" value="1"/>
</dbReference>
<evidence type="ECO:0000256" key="5">
    <source>
        <dbReference type="ARBA" id="ARBA00022694"/>
    </source>
</evidence>
<evidence type="ECO:0000259" key="7">
    <source>
        <dbReference type="Pfam" id="PF00588"/>
    </source>
</evidence>
<dbReference type="PANTHER" id="PTHR42971">
    <property type="entry name" value="TRNA (CYTIDINE(34)-2'-O)-METHYLTRANSFERASE"/>
    <property type="match status" value="1"/>
</dbReference>
<comment type="caution">
    <text evidence="6">Lacks conserved residue(s) required for the propagation of feature annotation.</text>
</comment>
<feature type="binding site" evidence="6">
    <location>
        <position position="145"/>
    </location>
    <ligand>
        <name>S-adenosyl-L-methionine</name>
        <dbReference type="ChEBI" id="CHEBI:59789"/>
    </ligand>
</feature>
<evidence type="ECO:0000313" key="9">
    <source>
        <dbReference type="Proteomes" id="UP001430306"/>
    </source>
</evidence>
<dbReference type="CDD" id="cd18094">
    <property type="entry name" value="SpoU-like_TrmL"/>
    <property type="match status" value="1"/>
</dbReference>
<dbReference type="PIRSF" id="PIRSF029256">
    <property type="entry name" value="SpoU_TrmH_prd"/>
    <property type="match status" value="1"/>
</dbReference>
<dbReference type="EC" id="2.1.1.207" evidence="6"/>
<evidence type="ECO:0000313" key="8">
    <source>
        <dbReference type="EMBL" id="MCC9644696.1"/>
    </source>
</evidence>
<sequence>MLRLVSFRFNVPMMSDSSPLAATQPAHVVLYQPEIPQNTGNIGRTCVAVGAKLWIVEPASFQFDEKRLRRAGLDYWQYLDWEPVPSWEVLCQRLDPERFFFFSKFARRTIWEADFQLGDVLVFGRETSGLPASILKPDDPRSLRLPMREQVRSLNLSVTAGIALYEHQRQTTNS</sequence>
<comment type="similarity">
    <text evidence="6">Belongs to the class IV-like SAM-binding methyltransferase superfamily. RNA methyltransferase TrmH family. TrmL subfamily.</text>
</comment>
<comment type="catalytic activity">
    <reaction evidence="6">
        <text>cytidine(34) in tRNA + S-adenosyl-L-methionine = 2'-O-methylcytidine(34) in tRNA + S-adenosyl-L-homocysteine + H(+)</text>
        <dbReference type="Rhea" id="RHEA:43084"/>
        <dbReference type="Rhea" id="RHEA-COMP:10331"/>
        <dbReference type="Rhea" id="RHEA-COMP:10332"/>
        <dbReference type="ChEBI" id="CHEBI:15378"/>
        <dbReference type="ChEBI" id="CHEBI:57856"/>
        <dbReference type="ChEBI" id="CHEBI:59789"/>
        <dbReference type="ChEBI" id="CHEBI:74495"/>
        <dbReference type="ChEBI" id="CHEBI:82748"/>
        <dbReference type="EC" id="2.1.1.207"/>
    </reaction>
</comment>
<dbReference type="Gene3D" id="3.40.1280.10">
    <property type="match status" value="1"/>
</dbReference>
<gene>
    <name evidence="8" type="ORF">LOC71_20680</name>
</gene>
<evidence type="ECO:0000256" key="3">
    <source>
        <dbReference type="ARBA" id="ARBA00022679"/>
    </source>
</evidence>
<evidence type="ECO:0000256" key="2">
    <source>
        <dbReference type="ARBA" id="ARBA00022603"/>
    </source>
</evidence>
<dbReference type="PANTHER" id="PTHR42971:SF1">
    <property type="entry name" value="TRNA (CYTIDINE(34)-2'-O)-METHYLTRANSFERASE"/>
    <property type="match status" value="1"/>
</dbReference>
<dbReference type="HAMAP" id="MF_01885">
    <property type="entry name" value="tRNA_methyltr_TrmL"/>
    <property type="match status" value="1"/>
</dbReference>
<dbReference type="EMBL" id="JAJKFW010000059">
    <property type="protein sequence ID" value="MCC9644696.1"/>
    <property type="molecule type" value="Genomic_DNA"/>
</dbReference>
<comment type="catalytic activity">
    <reaction evidence="6">
        <text>5-carboxymethylaminomethyluridine(34) in tRNA(Leu) + S-adenosyl-L-methionine = 5-carboxymethylaminomethyl-2'-O-methyluridine(34) in tRNA(Leu) + S-adenosyl-L-homocysteine + H(+)</text>
        <dbReference type="Rhea" id="RHEA:43088"/>
        <dbReference type="Rhea" id="RHEA-COMP:10333"/>
        <dbReference type="Rhea" id="RHEA-COMP:10334"/>
        <dbReference type="ChEBI" id="CHEBI:15378"/>
        <dbReference type="ChEBI" id="CHEBI:57856"/>
        <dbReference type="ChEBI" id="CHEBI:59789"/>
        <dbReference type="ChEBI" id="CHEBI:74508"/>
        <dbReference type="ChEBI" id="CHEBI:74511"/>
        <dbReference type="EC" id="2.1.1.207"/>
    </reaction>
</comment>
<name>A0ABS8NQG0_9BACT</name>
<keyword evidence="5 6" id="KW-0819">tRNA processing</keyword>
<dbReference type="InterPro" id="IPR001537">
    <property type="entry name" value="SpoU_MeTrfase"/>
</dbReference>
<feature type="binding site" evidence="6">
    <location>
        <position position="124"/>
    </location>
    <ligand>
        <name>S-adenosyl-L-methionine</name>
        <dbReference type="ChEBI" id="CHEBI:59789"/>
    </ligand>
</feature>
<accession>A0ABS8NQG0</accession>
<dbReference type="InterPro" id="IPR029026">
    <property type="entry name" value="tRNA_m1G_MTases_N"/>
</dbReference>
<proteinExistence type="inferred from homology"/>
<dbReference type="Proteomes" id="UP001430306">
    <property type="component" value="Unassembled WGS sequence"/>
</dbReference>
<evidence type="ECO:0000256" key="1">
    <source>
        <dbReference type="ARBA" id="ARBA00022490"/>
    </source>
</evidence>